<dbReference type="Proteomes" id="UP000054928">
    <property type="component" value="Unassembled WGS sequence"/>
</dbReference>
<feature type="transmembrane region" description="Helical" evidence="1">
    <location>
        <begin position="323"/>
        <end position="342"/>
    </location>
</feature>
<sequence>MSILFGSLSHNLPIETHKAGLILEYVGNSTIQASPLVQQVLNGSTSPLHTSIYLESTLIQSTTGCSNVPNYNTDIYSNTFLRFIFSRLQSYASYNLSYVMDLELVAPVIDCTFDLLTAGDTSIARVYYLVRRNDNSTHMMLLSTSLSAQDYVIDKQHQQGPATLLLVAAIDDVRATTITHDIAIAYNYPYVAEPEFAYSKLNGIDENNHWLLQTLANPRTRDPAKDARTVRRFGRYLSDPTSQLNIKMSHWEIPTNPAAELGSMLWQSHIVSHDSWAWTHAVHGLFALEVIFNFGVLSFIMFRRIRVGQFWVGDAFSTISRTLIFRGLLVILCNIMNGFWTITKMCIFIGDSITGLDVIYYRPELVHADLLAVFLCALTVLCYATQERVTPLLAIAVFELSWQYKVELVKLFPISKSRVSGFALADLTDGLVEATPYLDALSPLNLITANEVVGGRHPVVFLTALSIFSPIILIAAFIAVQRAIRYIKSKKSGKNERSSVYTKNLPPMKLTSFEVATGAALSKRSGIISDYEDYTMWDNRPAATVDAVYGNGFLVVNAKYLIGAEDLLPLLVMKLTSVRFTSIFVYQISEASSVRETADLVYPSTISWNDLRHIDVARLI</sequence>
<evidence type="ECO:0008006" key="4">
    <source>
        <dbReference type="Google" id="ProtNLM"/>
    </source>
</evidence>
<keyword evidence="1" id="KW-0472">Membrane</keyword>
<dbReference type="EMBL" id="CCYD01000653">
    <property type="protein sequence ID" value="CEG43020.1"/>
    <property type="molecule type" value="Genomic_DNA"/>
</dbReference>
<keyword evidence="3" id="KW-1185">Reference proteome</keyword>
<dbReference type="RefSeq" id="XP_024579389.1">
    <property type="nucleotide sequence ID" value="XM_024728965.1"/>
</dbReference>
<name>A0A0P1ANQ5_PLAHL</name>
<feature type="transmembrane region" description="Helical" evidence="1">
    <location>
        <begin position="365"/>
        <end position="384"/>
    </location>
</feature>
<dbReference type="OrthoDB" id="64243at2759"/>
<dbReference type="OMA" id="VKGKFLI"/>
<keyword evidence="1" id="KW-1133">Transmembrane helix</keyword>
<dbReference type="AlphaFoldDB" id="A0A0P1ANQ5"/>
<evidence type="ECO:0000313" key="3">
    <source>
        <dbReference type="Proteomes" id="UP000054928"/>
    </source>
</evidence>
<reference evidence="3" key="1">
    <citation type="submission" date="2014-09" db="EMBL/GenBank/DDBJ databases">
        <authorList>
            <person name="Sharma Rahul"/>
            <person name="Thines Marco"/>
        </authorList>
    </citation>
    <scope>NUCLEOTIDE SEQUENCE [LARGE SCALE GENOMIC DNA]</scope>
</reference>
<keyword evidence="1" id="KW-0812">Transmembrane</keyword>
<proteinExistence type="predicted"/>
<evidence type="ECO:0000313" key="2">
    <source>
        <dbReference type="EMBL" id="CEG43020.1"/>
    </source>
</evidence>
<feature type="transmembrane region" description="Helical" evidence="1">
    <location>
        <begin position="281"/>
        <end position="302"/>
    </location>
</feature>
<organism evidence="2 3">
    <name type="scientific">Plasmopara halstedii</name>
    <name type="common">Downy mildew of sunflower</name>
    <dbReference type="NCBI Taxonomy" id="4781"/>
    <lineage>
        <taxon>Eukaryota</taxon>
        <taxon>Sar</taxon>
        <taxon>Stramenopiles</taxon>
        <taxon>Oomycota</taxon>
        <taxon>Peronosporomycetes</taxon>
        <taxon>Peronosporales</taxon>
        <taxon>Peronosporaceae</taxon>
        <taxon>Plasmopara</taxon>
    </lineage>
</organism>
<evidence type="ECO:0000256" key="1">
    <source>
        <dbReference type="SAM" id="Phobius"/>
    </source>
</evidence>
<dbReference type="GeneID" id="36408300"/>
<feature type="transmembrane region" description="Helical" evidence="1">
    <location>
        <begin position="459"/>
        <end position="480"/>
    </location>
</feature>
<protein>
    <recommendedName>
        <fullName evidence="4">Transmembrane protein</fullName>
    </recommendedName>
</protein>
<accession>A0A0P1ANQ5</accession>